<dbReference type="PROSITE" id="PS50112">
    <property type="entry name" value="PAS"/>
    <property type="match status" value="1"/>
</dbReference>
<evidence type="ECO:0000256" key="3">
    <source>
        <dbReference type="ARBA" id="ARBA00022840"/>
    </source>
</evidence>
<keyword evidence="1" id="KW-0547">Nucleotide-binding</keyword>
<dbReference type="Pfam" id="PF18024">
    <property type="entry name" value="HTH_50"/>
    <property type="match status" value="1"/>
</dbReference>
<reference evidence="11" key="1">
    <citation type="submission" date="2021-05" db="EMBL/GenBank/DDBJ databases">
        <title>Novel Bacillus species.</title>
        <authorList>
            <person name="Liu G."/>
        </authorList>
    </citation>
    <scope>NUCLEOTIDE SEQUENCE</scope>
    <source>
        <strain evidence="11">FJAT-49825</strain>
    </source>
</reference>
<dbReference type="SUPFAM" id="SSF55785">
    <property type="entry name" value="PYP-like sensor domain (PAS domain)"/>
    <property type="match status" value="1"/>
</dbReference>
<dbReference type="Gene3D" id="1.10.10.60">
    <property type="entry name" value="Homeodomain-like"/>
    <property type="match status" value="1"/>
</dbReference>
<dbReference type="Pfam" id="PF25601">
    <property type="entry name" value="AAA_lid_14"/>
    <property type="match status" value="1"/>
</dbReference>
<accession>A0A942YTT9</accession>
<dbReference type="SUPFAM" id="SSF46689">
    <property type="entry name" value="Homeodomain-like"/>
    <property type="match status" value="1"/>
</dbReference>
<keyword evidence="2" id="KW-0058">Aromatic hydrocarbons catabolism</keyword>
<dbReference type="PROSITE" id="PS00675">
    <property type="entry name" value="SIGMA54_INTERACT_1"/>
    <property type="match status" value="1"/>
</dbReference>
<keyword evidence="5" id="KW-0238">DNA-binding</keyword>
<dbReference type="EMBL" id="JAGYPF010000002">
    <property type="protein sequence ID" value="MBS4213268.1"/>
    <property type="molecule type" value="Genomic_DNA"/>
</dbReference>
<evidence type="ECO:0000256" key="4">
    <source>
        <dbReference type="ARBA" id="ARBA00023015"/>
    </source>
</evidence>
<dbReference type="SUPFAM" id="SSF52540">
    <property type="entry name" value="P-loop containing nucleoside triphosphate hydrolases"/>
    <property type="match status" value="1"/>
</dbReference>
<dbReference type="AlphaFoldDB" id="A0A942YTT9"/>
<sequence length="477" mass="53889">MEGAPLETENFFNSEVLKKNGMNKSDIVHILISSFQGSYDGVYVADKNGVGVMVNQAYSKITGVKNNELLGKSMETVVKEGIVSESVTLKVLDEKRPVTIIQTVRGKELLVTGSPVFDPGGAISFVVTNVRDISDLNQMKNALYQSRKLTEKYLSEIEDLKKRELIQMHLDGIVAQSQEIIKVYHLARKVAKVDSGVLVLGESGVGKEVIVNYLHNESDRADKPLIKVNCGAIPKHLLESELFGYEKGAFTGADSHGKPGLFELANGGTIFLDEIGDMPIDLQVKLLRVLQEFEIMRVGGRKSIKIDVRVISATHMNLEEMVDKNDFRRDLYYRLNIVPIRIPPLRERKADIVPLAFYFLNKTNKKSKLNKRFHPEILQFFEKYHWPGNIRELENLVERLVITSDHDEIHIKDLPPNLLRGLEKTTTEKGKLKEILANVERKIIKEQMEESRTTRRAAMELGISQSALVKKMQKLGI</sequence>
<dbReference type="GO" id="GO:0003677">
    <property type="term" value="F:DNA binding"/>
    <property type="evidence" value="ECO:0007669"/>
    <property type="project" value="UniProtKB-KW"/>
</dbReference>
<comment type="caution">
    <text evidence="11">The sequence shown here is derived from an EMBL/GenBank/DDBJ whole genome shotgun (WGS) entry which is preliminary data.</text>
</comment>
<dbReference type="InterPro" id="IPR013767">
    <property type="entry name" value="PAS_fold"/>
</dbReference>
<dbReference type="Pfam" id="PF00989">
    <property type="entry name" value="PAS"/>
    <property type="match status" value="1"/>
</dbReference>
<feature type="domain" description="PAC" evidence="10">
    <location>
        <begin position="94"/>
        <end position="145"/>
    </location>
</feature>
<dbReference type="Gene3D" id="3.40.50.300">
    <property type="entry name" value="P-loop containing nucleotide triphosphate hydrolases"/>
    <property type="match status" value="1"/>
</dbReference>
<dbReference type="SMART" id="SM00382">
    <property type="entry name" value="AAA"/>
    <property type="match status" value="1"/>
</dbReference>
<dbReference type="InterPro" id="IPR027417">
    <property type="entry name" value="P-loop_NTPase"/>
</dbReference>
<evidence type="ECO:0000256" key="5">
    <source>
        <dbReference type="ARBA" id="ARBA00023125"/>
    </source>
</evidence>
<organism evidence="11 12">
    <name type="scientific">Neobacillus rhizophilus</name>
    <dbReference type="NCBI Taxonomy" id="2833579"/>
    <lineage>
        <taxon>Bacteria</taxon>
        <taxon>Bacillati</taxon>
        <taxon>Bacillota</taxon>
        <taxon>Bacilli</taxon>
        <taxon>Bacillales</taxon>
        <taxon>Bacillaceae</taxon>
        <taxon>Neobacillus</taxon>
    </lineage>
</organism>
<dbReference type="Gene3D" id="1.10.8.60">
    <property type="match status" value="1"/>
</dbReference>
<keyword evidence="4" id="KW-0805">Transcription regulation</keyword>
<dbReference type="Pfam" id="PF00158">
    <property type="entry name" value="Sigma54_activat"/>
    <property type="match status" value="1"/>
</dbReference>
<evidence type="ECO:0000256" key="2">
    <source>
        <dbReference type="ARBA" id="ARBA00022797"/>
    </source>
</evidence>
<dbReference type="InterPro" id="IPR003593">
    <property type="entry name" value="AAA+_ATPase"/>
</dbReference>
<evidence type="ECO:0000313" key="11">
    <source>
        <dbReference type="EMBL" id="MBS4213268.1"/>
    </source>
</evidence>
<feature type="domain" description="Sigma-54 factor interaction" evidence="8">
    <location>
        <begin position="173"/>
        <end position="402"/>
    </location>
</feature>
<dbReference type="GO" id="GO:0006355">
    <property type="term" value="P:regulation of DNA-templated transcription"/>
    <property type="evidence" value="ECO:0007669"/>
    <property type="project" value="InterPro"/>
</dbReference>
<dbReference type="CDD" id="cd00130">
    <property type="entry name" value="PAS"/>
    <property type="match status" value="1"/>
</dbReference>
<dbReference type="PANTHER" id="PTHR32071:SF57">
    <property type="entry name" value="C4-DICARBOXYLATE TRANSPORT TRANSCRIPTIONAL REGULATORY PROTEIN DCTD"/>
    <property type="match status" value="1"/>
</dbReference>
<name>A0A942YTT9_9BACI</name>
<evidence type="ECO:0000313" key="12">
    <source>
        <dbReference type="Proteomes" id="UP000679749"/>
    </source>
</evidence>
<dbReference type="Proteomes" id="UP000679749">
    <property type="component" value="Unassembled WGS sequence"/>
</dbReference>
<evidence type="ECO:0000256" key="7">
    <source>
        <dbReference type="ARBA" id="ARBA00029500"/>
    </source>
</evidence>
<dbReference type="InterPro" id="IPR025943">
    <property type="entry name" value="Sigma_54_int_dom_ATP-bd_2"/>
</dbReference>
<dbReference type="InterPro" id="IPR035965">
    <property type="entry name" value="PAS-like_dom_sf"/>
</dbReference>
<dbReference type="NCBIfam" id="TIGR00229">
    <property type="entry name" value="sensory_box"/>
    <property type="match status" value="1"/>
</dbReference>
<dbReference type="InterPro" id="IPR000700">
    <property type="entry name" value="PAS-assoc_C"/>
</dbReference>
<dbReference type="PANTHER" id="PTHR32071">
    <property type="entry name" value="TRANSCRIPTIONAL REGULATORY PROTEIN"/>
    <property type="match status" value="1"/>
</dbReference>
<dbReference type="FunFam" id="3.40.50.300:FF:000006">
    <property type="entry name" value="DNA-binding transcriptional regulator NtrC"/>
    <property type="match status" value="1"/>
</dbReference>
<evidence type="ECO:0000259" key="10">
    <source>
        <dbReference type="PROSITE" id="PS50113"/>
    </source>
</evidence>
<dbReference type="GO" id="GO:0005524">
    <property type="term" value="F:ATP binding"/>
    <property type="evidence" value="ECO:0007669"/>
    <property type="project" value="UniProtKB-KW"/>
</dbReference>
<gene>
    <name evidence="11" type="ORF">KHA99_12510</name>
</gene>
<dbReference type="InterPro" id="IPR000014">
    <property type="entry name" value="PAS"/>
</dbReference>
<proteinExistence type="predicted"/>
<dbReference type="PROSITE" id="PS50113">
    <property type="entry name" value="PAC"/>
    <property type="match status" value="1"/>
</dbReference>
<evidence type="ECO:0000259" key="8">
    <source>
        <dbReference type="PROSITE" id="PS50045"/>
    </source>
</evidence>
<dbReference type="InterPro" id="IPR058031">
    <property type="entry name" value="AAA_lid_NorR"/>
</dbReference>
<dbReference type="CDD" id="cd00009">
    <property type="entry name" value="AAA"/>
    <property type="match status" value="1"/>
</dbReference>
<evidence type="ECO:0000259" key="9">
    <source>
        <dbReference type="PROSITE" id="PS50112"/>
    </source>
</evidence>
<keyword evidence="6" id="KW-0804">Transcription</keyword>
<dbReference type="InterPro" id="IPR009057">
    <property type="entry name" value="Homeodomain-like_sf"/>
</dbReference>
<dbReference type="PROSITE" id="PS00688">
    <property type="entry name" value="SIGMA54_INTERACT_3"/>
    <property type="match status" value="1"/>
</dbReference>
<dbReference type="PROSITE" id="PS00676">
    <property type="entry name" value="SIGMA54_INTERACT_2"/>
    <property type="match status" value="1"/>
</dbReference>
<dbReference type="InterPro" id="IPR025662">
    <property type="entry name" value="Sigma_54_int_dom_ATP-bd_1"/>
</dbReference>
<evidence type="ECO:0000256" key="1">
    <source>
        <dbReference type="ARBA" id="ARBA00022741"/>
    </source>
</evidence>
<dbReference type="Gene3D" id="3.30.450.20">
    <property type="entry name" value="PAS domain"/>
    <property type="match status" value="1"/>
</dbReference>
<dbReference type="InterPro" id="IPR002078">
    <property type="entry name" value="Sigma_54_int"/>
</dbReference>
<dbReference type="PROSITE" id="PS50045">
    <property type="entry name" value="SIGMA54_INTERACT_4"/>
    <property type="match status" value="1"/>
</dbReference>
<keyword evidence="3" id="KW-0067">ATP-binding</keyword>
<keyword evidence="12" id="KW-1185">Reference proteome</keyword>
<protein>
    <recommendedName>
        <fullName evidence="7">HTH-type transcriptional regulatory protein TyrR</fullName>
    </recommendedName>
</protein>
<dbReference type="InterPro" id="IPR030828">
    <property type="entry name" value="HTH_TyrR"/>
</dbReference>
<feature type="domain" description="PAS" evidence="9">
    <location>
        <begin position="40"/>
        <end position="74"/>
    </location>
</feature>
<evidence type="ECO:0000256" key="6">
    <source>
        <dbReference type="ARBA" id="ARBA00023163"/>
    </source>
</evidence>
<dbReference type="InterPro" id="IPR025944">
    <property type="entry name" value="Sigma_54_int_dom_CS"/>
</dbReference>